<dbReference type="Proteomes" id="UP000187209">
    <property type="component" value="Unassembled WGS sequence"/>
</dbReference>
<dbReference type="EMBL" id="MPUH01000039">
    <property type="protein sequence ID" value="OMJ93623.1"/>
    <property type="molecule type" value="Genomic_DNA"/>
</dbReference>
<accession>A0A1R2CXC2</accession>
<comment type="subcellular location">
    <subcellularLocation>
        <location evidence="1">Membrane</location>
        <topology evidence="1">Multi-pass membrane protein</topology>
    </subcellularLocation>
</comment>
<evidence type="ECO:0000256" key="2">
    <source>
        <dbReference type="ARBA" id="ARBA00022448"/>
    </source>
</evidence>
<feature type="transmembrane region" description="Helical" evidence="6">
    <location>
        <begin position="283"/>
        <end position="302"/>
    </location>
</feature>
<dbReference type="SUPFAM" id="SSF103473">
    <property type="entry name" value="MFS general substrate transporter"/>
    <property type="match status" value="1"/>
</dbReference>
<dbReference type="Gene3D" id="1.20.1250.20">
    <property type="entry name" value="MFS general substrate transporter like domains"/>
    <property type="match status" value="2"/>
</dbReference>
<evidence type="ECO:0000256" key="5">
    <source>
        <dbReference type="ARBA" id="ARBA00023136"/>
    </source>
</evidence>
<evidence type="ECO:0000256" key="4">
    <source>
        <dbReference type="ARBA" id="ARBA00022989"/>
    </source>
</evidence>
<dbReference type="PANTHER" id="PTHR23506:SF26">
    <property type="entry name" value="MFS-TYPE TRANSPORTER SLC18B1"/>
    <property type="match status" value="1"/>
</dbReference>
<keyword evidence="4 6" id="KW-1133">Transmembrane helix</keyword>
<keyword evidence="5 6" id="KW-0472">Membrane</keyword>
<feature type="transmembrane region" description="Helical" evidence="6">
    <location>
        <begin position="215"/>
        <end position="233"/>
    </location>
</feature>
<feature type="transmembrane region" description="Helical" evidence="6">
    <location>
        <begin position="15"/>
        <end position="35"/>
    </location>
</feature>
<feature type="transmembrane region" description="Helical" evidence="6">
    <location>
        <begin position="381"/>
        <end position="400"/>
    </location>
</feature>
<protein>
    <recommendedName>
        <fullName evidence="9">Major facilitator superfamily (MFS) profile domain-containing protein</fullName>
    </recommendedName>
</protein>
<reference evidence="7 8" key="1">
    <citation type="submission" date="2016-11" db="EMBL/GenBank/DDBJ databases">
        <title>The macronuclear genome of Stentor coeruleus: a giant cell with tiny introns.</title>
        <authorList>
            <person name="Slabodnick M."/>
            <person name="Ruby J.G."/>
            <person name="Reiff S.B."/>
            <person name="Swart E.C."/>
            <person name="Gosai S."/>
            <person name="Prabakaran S."/>
            <person name="Witkowska E."/>
            <person name="Larue G.E."/>
            <person name="Fisher S."/>
            <person name="Freeman R.M."/>
            <person name="Gunawardena J."/>
            <person name="Chu W."/>
            <person name="Stover N.A."/>
            <person name="Gregory B.D."/>
            <person name="Nowacki M."/>
            <person name="Derisi J."/>
            <person name="Roy S.W."/>
            <person name="Marshall W.F."/>
            <person name="Sood P."/>
        </authorList>
    </citation>
    <scope>NUCLEOTIDE SEQUENCE [LARGE SCALE GENOMIC DNA]</scope>
    <source>
        <strain evidence="7">WM001</strain>
    </source>
</reference>
<feature type="transmembrane region" description="Helical" evidence="6">
    <location>
        <begin position="308"/>
        <end position="332"/>
    </location>
</feature>
<organism evidence="7 8">
    <name type="scientific">Stentor coeruleus</name>
    <dbReference type="NCBI Taxonomy" id="5963"/>
    <lineage>
        <taxon>Eukaryota</taxon>
        <taxon>Sar</taxon>
        <taxon>Alveolata</taxon>
        <taxon>Ciliophora</taxon>
        <taxon>Postciliodesmatophora</taxon>
        <taxon>Heterotrichea</taxon>
        <taxon>Heterotrichida</taxon>
        <taxon>Stentoridae</taxon>
        <taxon>Stentor</taxon>
    </lineage>
</organism>
<dbReference type="AlphaFoldDB" id="A0A1R2CXC2"/>
<dbReference type="PANTHER" id="PTHR23506">
    <property type="entry name" value="GH10249P"/>
    <property type="match status" value="1"/>
</dbReference>
<keyword evidence="8" id="KW-1185">Reference proteome</keyword>
<evidence type="ECO:0000256" key="3">
    <source>
        <dbReference type="ARBA" id="ARBA00022692"/>
    </source>
</evidence>
<dbReference type="Pfam" id="PF07690">
    <property type="entry name" value="MFS_1"/>
    <property type="match status" value="1"/>
</dbReference>
<evidence type="ECO:0000256" key="6">
    <source>
        <dbReference type="SAM" id="Phobius"/>
    </source>
</evidence>
<dbReference type="OrthoDB" id="446368at2759"/>
<feature type="transmembrane region" description="Helical" evidence="6">
    <location>
        <begin position="78"/>
        <end position="100"/>
    </location>
</feature>
<evidence type="ECO:0008006" key="9">
    <source>
        <dbReference type="Google" id="ProtNLM"/>
    </source>
</evidence>
<dbReference type="InterPro" id="IPR050930">
    <property type="entry name" value="MFS_Vesicular_Transporter"/>
</dbReference>
<feature type="transmembrane region" description="Helical" evidence="6">
    <location>
        <begin position="174"/>
        <end position="194"/>
    </location>
</feature>
<feature type="transmembrane region" description="Helical" evidence="6">
    <location>
        <begin position="142"/>
        <end position="168"/>
    </location>
</feature>
<feature type="transmembrane region" description="Helical" evidence="6">
    <location>
        <begin position="47"/>
        <end position="66"/>
    </location>
</feature>
<proteinExistence type="predicted"/>
<feature type="transmembrane region" description="Helical" evidence="6">
    <location>
        <begin position="253"/>
        <end position="271"/>
    </location>
</feature>
<dbReference type="InterPro" id="IPR036259">
    <property type="entry name" value="MFS_trans_sf"/>
</dbReference>
<comment type="caution">
    <text evidence="7">The sequence shown here is derived from an EMBL/GenBank/DDBJ whole genome shotgun (WGS) entry which is preliminary data.</text>
</comment>
<keyword evidence="3 6" id="KW-0812">Transmembrane</keyword>
<sequence length="432" mass="47949">MASPQIIPRFLRKSGILFTTMLAMMSFTVITPFYSAIAVRQGIPESLIGYIFSAFPIASFIISFILPKIMIIIGRTPVYIFGMCLLAFSNLTISNLPYIYGHWAIFLSFISRISSGLGSACETISSYAILTSDYPEDINQLISFIEIIGGLGAILGPTVGSMLFALSGFTNSCFYVGLGILIWIPGIYYIIGPSRPYVISTDKISLKKIWTKPKILLDSFMQFLVMFTVGYMLPNIEFHLLSFGVPEENIGLWFNIYTFGYIFGSTIVPFLPKSIDKTNVMIFGLFTITLAYLLLGPCPWIFPKNFGIVCVGLALTGLSLGLIYVPSLPHMIEMGYMEYGFKKDDRLNDTLSEITNISLCVGEIVGPIAGAYMPLILGYEYASTVLAVVYFAYACVYLAFRCKKPLDIGIKDKELDSDVFETEKSSLELVNM</sequence>
<dbReference type="GO" id="GO:0016020">
    <property type="term" value="C:membrane"/>
    <property type="evidence" value="ECO:0007669"/>
    <property type="project" value="UniProtKB-SubCell"/>
</dbReference>
<evidence type="ECO:0000256" key="1">
    <source>
        <dbReference type="ARBA" id="ARBA00004141"/>
    </source>
</evidence>
<dbReference type="GO" id="GO:0022857">
    <property type="term" value="F:transmembrane transporter activity"/>
    <property type="evidence" value="ECO:0007669"/>
    <property type="project" value="InterPro"/>
</dbReference>
<dbReference type="InterPro" id="IPR011701">
    <property type="entry name" value="MFS"/>
</dbReference>
<keyword evidence="2" id="KW-0813">Transport</keyword>
<gene>
    <name evidence="7" type="ORF">SteCoe_3317</name>
</gene>
<evidence type="ECO:0000313" key="7">
    <source>
        <dbReference type="EMBL" id="OMJ93623.1"/>
    </source>
</evidence>
<evidence type="ECO:0000313" key="8">
    <source>
        <dbReference type="Proteomes" id="UP000187209"/>
    </source>
</evidence>
<name>A0A1R2CXC2_9CILI</name>